<evidence type="ECO:0000256" key="1">
    <source>
        <dbReference type="SAM" id="MobiDB-lite"/>
    </source>
</evidence>
<feature type="compositionally biased region" description="Low complexity" evidence="1">
    <location>
        <begin position="241"/>
        <end position="256"/>
    </location>
</feature>
<proteinExistence type="predicted"/>
<reference evidence="2 3" key="1">
    <citation type="submission" date="2015-09" db="EMBL/GenBank/DDBJ databases">
        <title>Sorangium comparison.</title>
        <authorList>
            <person name="Zaburannyi N."/>
            <person name="Bunk B."/>
            <person name="Overmann J."/>
            <person name="Mueller R."/>
        </authorList>
    </citation>
    <scope>NUCLEOTIDE SEQUENCE [LARGE SCALE GENOMIC DNA]</scope>
    <source>
        <strain evidence="2 3">So ce836</strain>
    </source>
</reference>
<dbReference type="EMBL" id="CP012672">
    <property type="protein sequence ID" value="AUX32786.1"/>
    <property type="molecule type" value="Genomic_DNA"/>
</dbReference>
<gene>
    <name evidence="2" type="ORF">SOCE836_049330</name>
</gene>
<accession>A0A4P2QRX6</accession>
<evidence type="ECO:0000313" key="2">
    <source>
        <dbReference type="EMBL" id="AUX32786.1"/>
    </source>
</evidence>
<dbReference type="Proteomes" id="UP000295497">
    <property type="component" value="Chromosome"/>
</dbReference>
<feature type="region of interest" description="Disordered" evidence="1">
    <location>
        <begin position="47"/>
        <end position="91"/>
    </location>
</feature>
<name>A0A4P2QRX6_SORCE</name>
<feature type="compositionally biased region" description="Basic and acidic residues" evidence="1">
    <location>
        <begin position="293"/>
        <end position="308"/>
    </location>
</feature>
<sequence>MPCSAAKPRASAARLAASSSASFWPASSVYAHIGACPVARACSPTAARTSSSGCAPSIGIRWRRLPGRTEPSERPSRTPGTSAASRRIPDGSPAVHTVMLRMSIACALGSESTRIAWMTRSALASGSPMPWNSTPCTRAPPPTVAPRSRRMSRTCSTISQASRLRARPMRPVAQKAQASAQPTCELTHAEYRPGRSSGMRTDSIVAPSSRRNAYFTNGSSALARRSTSASVLISPAERAASSAARRTVAGARAGSSPRRCASETMRRASVRSMPHAPASSSGSTAWRARRGRRSSELLRGRRSTADTD</sequence>
<organism evidence="2 3">
    <name type="scientific">Sorangium cellulosum</name>
    <name type="common">Polyangium cellulosum</name>
    <dbReference type="NCBI Taxonomy" id="56"/>
    <lineage>
        <taxon>Bacteria</taxon>
        <taxon>Pseudomonadati</taxon>
        <taxon>Myxococcota</taxon>
        <taxon>Polyangia</taxon>
        <taxon>Polyangiales</taxon>
        <taxon>Polyangiaceae</taxon>
        <taxon>Sorangium</taxon>
    </lineage>
</organism>
<dbReference type="AlphaFoldDB" id="A0A4P2QRX6"/>
<feature type="region of interest" description="Disordered" evidence="1">
    <location>
        <begin position="127"/>
        <end position="152"/>
    </location>
</feature>
<feature type="region of interest" description="Disordered" evidence="1">
    <location>
        <begin position="241"/>
        <end position="308"/>
    </location>
</feature>
<protein>
    <submittedName>
        <fullName evidence="2">Uncharacterized protein</fullName>
    </submittedName>
</protein>
<evidence type="ECO:0000313" key="3">
    <source>
        <dbReference type="Proteomes" id="UP000295497"/>
    </source>
</evidence>